<dbReference type="PANTHER" id="PTHR11632">
    <property type="entry name" value="SUCCINATE DEHYDROGENASE 2 FLAVOPROTEIN SUBUNIT"/>
    <property type="match status" value="1"/>
</dbReference>
<dbReference type="SUPFAM" id="SSF46977">
    <property type="entry name" value="Succinate dehydrogenase/fumarate reductase flavoprotein C-terminal domain"/>
    <property type="match status" value="1"/>
</dbReference>
<sequence length="554" mass="60890">MLYDVVVVGSGISGLYAALYAQRSGAKVAVVTKGNPMRSNSAVASGGINAVINLSEYDSYLKHADDTIAGADGLVHEHNIKKMCEAAPDIIHELVKMGVGFDTNEDESIAQRPFGGGSAVRTCYIADRTGSAIVMSLLQQCRRAGITILTNYKLLNIIKYENKLAGISVLRRSDSQVIALACKSLVLAGGGYAGVYRGHSTNAQESSGDVIATAFRANILLSNMEFVQFHPTTLKTNGALISEAARGEGAYLVDETGERFTDELQTRDKLSREIIEHMKKGHKVYLDFRHLGEELIDKKLPSSRKMALNAAGVDIVKELLEITPSAHYTIGGIWTRPDTSTTMDGVFACGECAVTGVHGANRLGGNSLLEGAYFGRIAGYEAAKASYKKDYLPIDYSEVEKDMNRIELIMNGENRFNINAMRVSLGEMLFRNAGPFRSEEGLGDAISYVTYLRGKRYGLNCINKEKENNVELSSILEFHNALFIAEAIVNVAYRRKESRGVHYRNDYPQQDNKHFNVASYLRRIGKEFMNITFEKAVKIDVGYAIKKLLIILKG</sequence>
<dbReference type="InterPro" id="IPR037099">
    <property type="entry name" value="Fum_R/Succ_DH_flav-like_C_sf"/>
</dbReference>
<protein>
    <submittedName>
        <fullName evidence="6">FAD-dependent oxidoreductase</fullName>
    </submittedName>
</protein>
<dbReference type="PANTHER" id="PTHR11632:SF51">
    <property type="entry name" value="SUCCINATE DEHYDROGENASE [UBIQUINONE] FLAVOPROTEIN SUBUNIT, MITOCHONDRIAL"/>
    <property type="match status" value="1"/>
</dbReference>
<comment type="caution">
    <text evidence="6">The sequence shown here is derived from an EMBL/GenBank/DDBJ whole genome shotgun (WGS) entry which is preliminary data.</text>
</comment>
<evidence type="ECO:0000259" key="5">
    <source>
        <dbReference type="Pfam" id="PF02910"/>
    </source>
</evidence>
<gene>
    <name evidence="6" type="ORF">PGH07_01365</name>
</gene>
<dbReference type="PRINTS" id="PR00411">
    <property type="entry name" value="PNDRDTASEI"/>
</dbReference>
<accession>A0ABT7QVG6</accession>
<dbReference type="PRINTS" id="PR00368">
    <property type="entry name" value="FADPNR"/>
</dbReference>
<dbReference type="Gene3D" id="3.50.50.60">
    <property type="entry name" value="FAD/NAD(P)-binding domain"/>
    <property type="match status" value="1"/>
</dbReference>
<feature type="domain" description="Fumarate reductase/succinate dehydrogenase flavoprotein-like C-terminal" evidence="5">
    <location>
        <begin position="424"/>
        <end position="521"/>
    </location>
</feature>
<dbReference type="SUPFAM" id="SSF51905">
    <property type="entry name" value="FAD/NAD(P)-binding domain"/>
    <property type="match status" value="1"/>
</dbReference>
<dbReference type="Proteomes" id="UP001169069">
    <property type="component" value="Unassembled WGS sequence"/>
</dbReference>
<dbReference type="InterPro" id="IPR036188">
    <property type="entry name" value="FAD/NAD-bd_sf"/>
</dbReference>
<evidence type="ECO:0000256" key="3">
    <source>
        <dbReference type="ARBA" id="ARBA00023002"/>
    </source>
</evidence>
<feature type="domain" description="FAD-dependent oxidoreductase 2 FAD-binding" evidence="4">
    <location>
        <begin position="4"/>
        <end position="368"/>
    </location>
</feature>
<dbReference type="RefSeq" id="WP_289412097.1">
    <property type="nucleotide sequence ID" value="NZ_JAQIBD010000001.1"/>
</dbReference>
<evidence type="ECO:0000313" key="7">
    <source>
        <dbReference type="Proteomes" id="UP001169069"/>
    </source>
</evidence>
<evidence type="ECO:0000256" key="1">
    <source>
        <dbReference type="ARBA" id="ARBA00001974"/>
    </source>
</evidence>
<keyword evidence="7" id="KW-1185">Reference proteome</keyword>
<reference evidence="6" key="1">
    <citation type="submission" date="2023-01" db="EMBL/GenBank/DDBJ databases">
        <title>Sulfurovum sp. zt1-1 genome assembly.</title>
        <authorList>
            <person name="Wang J."/>
        </authorList>
    </citation>
    <scope>NUCLEOTIDE SEQUENCE</scope>
    <source>
        <strain evidence="6">Zt1-1</strain>
    </source>
</reference>
<dbReference type="PIRSF" id="PIRSF000171">
    <property type="entry name" value="SDHA_APRA_LASPO"/>
    <property type="match status" value="1"/>
</dbReference>
<comment type="cofactor">
    <cofactor evidence="1">
        <name>FAD</name>
        <dbReference type="ChEBI" id="CHEBI:57692"/>
    </cofactor>
</comment>
<dbReference type="Gene3D" id="3.90.700.10">
    <property type="entry name" value="Succinate dehydrogenase/fumarate reductase flavoprotein, catalytic domain"/>
    <property type="match status" value="1"/>
</dbReference>
<keyword evidence="3" id="KW-0560">Oxidoreductase</keyword>
<dbReference type="InterPro" id="IPR027477">
    <property type="entry name" value="Succ_DH/fumarate_Rdtase_cat_sf"/>
</dbReference>
<dbReference type="Gene3D" id="1.20.58.100">
    <property type="entry name" value="Fumarate reductase/succinate dehydrogenase flavoprotein-like, C-terminal domain"/>
    <property type="match status" value="1"/>
</dbReference>
<dbReference type="InterPro" id="IPR003953">
    <property type="entry name" value="FAD-dep_OxRdtase_2_FAD-bd"/>
</dbReference>
<keyword evidence="2" id="KW-0285">Flavoprotein</keyword>
<dbReference type="Pfam" id="PF00890">
    <property type="entry name" value="FAD_binding_2"/>
    <property type="match status" value="1"/>
</dbReference>
<dbReference type="EMBL" id="JAQIBD010000001">
    <property type="protein sequence ID" value="MDM5270821.1"/>
    <property type="molecule type" value="Genomic_DNA"/>
</dbReference>
<evidence type="ECO:0000259" key="4">
    <source>
        <dbReference type="Pfam" id="PF00890"/>
    </source>
</evidence>
<name>A0ABT7QVG6_9BACT</name>
<dbReference type="InterPro" id="IPR015939">
    <property type="entry name" value="Fum_Rdtase/Succ_DH_flav-like_C"/>
</dbReference>
<dbReference type="InterPro" id="IPR030664">
    <property type="entry name" value="SdhA/FrdA/AprA"/>
</dbReference>
<evidence type="ECO:0000256" key="2">
    <source>
        <dbReference type="ARBA" id="ARBA00022630"/>
    </source>
</evidence>
<dbReference type="SUPFAM" id="SSF56425">
    <property type="entry name" value="Succinate dehydrogenase/fumarate reductase flavoprotein, catalytic domain"/>
    <property type="match status" value="1"/>
</dbReference>
<proteinExistence type="predicted"/>
<dbReference type="Pfam" id="PF02910">
    <property type="entry name" value="Succ_DH_flav_C"/>
    <property type="match status" value="1"/>
</dbReference>
<evidence type="ECO:0000313" key="6">
    <source>
        <dbReference type="EMBL" id="MDM5270821.1"/>
    </source>
</evidence>
<organism evidence="6 7">
    <name type="scientific">Sulfurovum zhangzhouensis</name>
    <dbReference type="NCBI Taxonomy" id="3019067"/>
    <lineage>
        <taxon>Bacteria</taxon>
        <taxon>Pseudomonadati</taxon>
        <taxon>Campylobacterota</taxon>
        <taxon>Epsilonproteobacteria</taxon>
        <taxon>Campylobacterales</taxon>
        <taxon>Sulfurovaceae</taxon>
        <taxon>Sulfurovum</taxon>
    </lineage>
</organism>